<proteinExistence type="predicted"/>
<evidence type="ECO:0000256" key="1">
    <source>
        <dbReference type="SAM" id="Phobius"/>
    </source>
</evidence>
<comment type="caution">
    <text evidence="2">The sequence shown here is derived from an EMBL/GenBank/DDBJ whole genome shotgun (WGS) entry which is preliminary data.</text>
</comment>
<protein>
    <submittedName>
        <fullName evidence="2">Uncharacterized protein</fullName>
    </submittedName>
</protein>
<evidence type="ECO:0000313" key="3">
    <source>
        <dbReference type="Proteomes" id="UP000887043"/>
    </source>
</evidence>
<keyword evidence="1" id="KW-0472">Membrane</keyword>
<dbReference type="AlphaFoldDB" id="A0AA37HZ04"/>
<feature type="transmembrane region" description="Helical" evidence="1">
    <location>
        <begin position="114"/>
        <end position="136"/>
    </location>
</feature>
<reference evidence="2" key="1">
    <citation type="submission" date="2021-08" db="EMBL/GenBank/DDBJ databases">
        <title>Prevotella lacticifex sp. nov., isolated from rumen of cow.</title>
        <authorList>
            <person name="Shinkai T."/>
            <person name="Ikeyama N."/>
            <person name="Kumagai M."/>
            <person name="Ohmori H."/>
            <person name="Sakamoto M."/>
            <person name="Ohkuma M."/>
            <person name="Mitsumori M."/>
        </authorList>
    </citation>
    <scope>NUCLEOTIDE SEQUENCE</scope>
    <source>
        <strain evidence="2">DSM 11371</strain>
    </source>
</reference>
<sequence length="187" mass="22229">MKKMKNNKFEYCMNALHYCIYKGEVRLYENALNNTSKYLRFFSKLFGFEKWYHRVAEKNINDTEGRKIFFDKKKSFSVGEANRIFGFLYSGYPGLFSFILGGLGIRFFEDKYPWLNAILFGLPIGIGYIPAYRAVFTKDKYLKYYKKFEKKDASWHKKWKWITIAFFIGSWIMLAIGVAAMWGVLLF</sequence>
<feature type="transmembrane region" description="Helical" evidence="1">
    <location>
        <begin position="84"/>
        <end position="108"/>
    </location>
</feature>
<accession>A0AA37HZ04</accession>
<keyword evidence="1" id="KW-1133">Transmembrane helix</keyword>
<keyword evidence="1" id="KW-0812">Transmembrane</keyword>
<organism evidence="2 3">
    <name type="scientific">Segatella bryantii</name>
    <name type="common">Prevotella bryantii</name>
    <dbReference type="NCBI Taxonomy" id="77095"/>
    <lineage>
        <taxon>Bacteria</taxon>
        <taxon>Pseudomonadati</taxon>
        <taxon>Bacteroidota</taxon>
        <taxon>Bacteroidia</taxon>
        <taxon>Bacteroidales</taxon>
        <taxon>Prevotellaceae</taxon>
        <taxon>Segatella</taxon>
    </lineage>
</organism>
<gene>
    <name evidence="2" type="ORF">PRRU23_23340</name>
</gene>
<name>A0AA37HZ04_SEGBR</name>
<evidence type="ECO:0000313" key="2">
    <source>
        <dbReference type="EMBL" id="GJG28634.1"/>
    </source>
</evidence>
<feature type="transmembrane region" description="Helical" evidence="1">
    <location>
        <begin position="161"/>
        <end position="185"/>
    </location>
</feature>
<dbReference type="EMBL" id="BPTR01000001">
    <property type="protein sequence ID" value="GJG28634.1"/>
    <property type="molecule type" value="Genomic_DNA"/>
</dbReference>
<dbReference type="Proteomes" id="UP000887043">
    <property type="component" value="Unassembled WGS sequence"/>
</dbReference>